<evidence type="ECO:0000313" key="3">
    <source>
        <dbReference type="Proteomes" id="UP001482620"/>
    </source>
</evidence>
<name>A0ABV0T3L5_9TELE</name>
<dbReference type="Proteomes" id="UP001482620">
    <property type="component" value="Unassembled WGS sequence"/>
</dbReference>
<proteinExistence type="predicted"/>
<organism evidence="2 3">
    <name type="scientific">Ilyodon furcidens</name>
    <name type="common">goldbreast splitfin</name>
    <dbReference type="NCBI Taxonomy" id="33524"/>
    <lineage>
        <taxon>Eukaryota</taxon>
        <taxon>Metazoa</taxon>
        <taxon>Chordata</taxon>
        <taxon>Craniata</taxon>
        <taxon>Vertebrata</taxon>
        <taxon>Euteleostomi</taxon>
        <taxon>Actinopterygii</taxon>
        <taxon>Neopterygii</taxon>
        <taxon>Teleostei</taxon>
        <taxon>Neoteleostei</taxon>
        <taxon>Acanthomorphata</taxon>
        <taxon>Ovalentaria</taxon>
        <taxon>Atherinomorphae</taxon>
        <taxon>Cyprinodontiformes</taxon>
        <taxon>Goodeidae</taxon>
        <taxon>Ilyodon</taxon>
    </lineage>
</organism>
<accession>A0ABV0T3L5</accession>
<feature type="compositionally biased region" description="Basic residues" evidence="1">
    <location>
        <begin position="135"/>
        <end position="149"/>
    </location>
</feature>
<gene>
    <name evidence="2" type="ORF">ILYODFUR_038073</name>
</gene>
<feature type="compositionally biased region" description="Basic and acidic residues" evidence="1">
    <location>
        <begin position="202"/>
        <end position="217"/>
    </location>
</feature>
<dbReference type="EMBL" id="JAHRIQ010020606">
    <property type="protein sequence ID" value="MEQ2227478.1"/>
    <property type="molecule type" value="Genomic_DNA"/>
</dbReference>
<evidence type="ECO:0000256" key="1">
    <source>
        <dbReference type="SAM" id="MobiDB-lite"/>
    </source>
</evidence>
<keyword evidence="3" id="KW-1185">Reference proteome</keyword>
<feature type="non-terminal residue" evidence="2">
    <location>
        <position position="1"/>
    </location>
</feature>
<feature type="compositionally biased region" description="Basic and acidic residues" evidence="1">
    <location>
        <begin position="71"/>
        <end position="134"/>
    </location>
</feature>
<reference evidence="2 3" key="1">
    <citation type="submission" date="2021-06" db="EMBL/GenBank/DDBJ databases">
        <authorList>
            <person name="Palmer J.M."/>
        </authorList>
    </citation>
    <scope>NUCLEOTIDE SEQUENCE [LARGE SCALE GENOMIC DNA]</scope>
    <source>
        <strain evidence="3">if_2019</strain>
        <tissue evidence="2">Muscle</tissue>
    </source>
</reference>
<sequence>ESSHKQHKDPRMQTSRQCDGQIPDAHKSPKSTQTGWAVGASAGRPETKNNPHRVGGGGLGRKARNKNRVQAGDHEVVPSRHRVQVDNHEVVPSRHRVQVDDHEVVPSRHRVQVDNHEVVPSRHRVPAGDHEVVPSRHRVPGGRRRSRGGLRREPAGRSGGRQRRVEAPPKNCGTPEAWSLANPQWRAQELRRRPDPQWLAQELRRRPDPQWREQRLT</sequence>
<evidence type="ECO:0000313" key="2">
    <source>
        <dbReference type="EMBL" id="MEQ2227478.1"/>
    </source>
</evidence>
<feature type="region of interest" description="Disordered" evidence="1">
    <location>
        <begin position="1"/>
        <end position="217"/>
    </location>
</feature>
<comment type="caution">
    <text evidence="2">The sequence shown here is derived from an EMBL/GenBank/DDBJ whole genome shotgun (WGS) entry which is preliminary data.</text>
</comment>
<protein>
    <submittedName>
        <fullName evidence="2">Uncharacterized protein</fullName>
    </submittedName>
</protein>